<dbReference type="EMBL" id="CAJVQB010018019">
    <property type="protein sequence ID" value="CAG8786288.1"/>
    <property type="molecule type" value="Genomic_DNA"/>
</dbReference>
<reference evidence="1 2" key="1">
    <citation type="submission" date="2021-06" db="EMBL/GenBank/DDBJ databases">
        <authorList>
            <person name="Kallberg Y."/>
            <person name="Tangrot J."/>
            <person name="Rosling A."/>
        </authorList>
    </citation>
    <scope>NUCLEOTIDE SEQUENCE [LARGE SCALE GENOMIC DNA]</scope>
    <source>
        <strain evidence="1 2">120-4 pot B 10/14</strain>
    </source>
</reference>
<accession>A0ABN7VMD6</accession>
<evidence type="ECO:0000313" key="1">
    <source>
        <dbReference type="EMBL" id="CAG8786288.1"/>
    </source>
</evidence>
<organism evidence="1 2">
    <name type="scientific">Gigaspora margarita</name>
    <dbReference type="NCBI Taxonomy" id="4874"/>
    <lineage>
        <taxon>Eukaryota</taxon>
        <taxon>Fungi</taxon>
        <taxon>Fungi incertae sedis</taxon>
        <taxon>Mucoromycota</taxon>
        <taxon>Glomeromycotina</taxon>
        <taxon>Glomeromycetes</taxon>
        <taxon>Diversisporales</taxon>
        <taxon>Gigasporaceae</taxon>
        <taxon>Gigaspora</taxon>
    </lineage>
</organism>
<keyword evidence="2" id="KW-1185">Reference proteome</keyword>
<protein>
    <submittedName>
        <fullName evidence="1">32272_t:CDS:1</fullName>
    </submittedName>
</protein>
<gene>
    <name evidence="1" type="ORF">GMARGA_LOCUS20493</name>
</gene>
<evidence type="ECO:0000313" key="2">
    <source>
        <dbReference type="Proteomes" id="UP000789901"/>
    </source>
</evidence>
<dbReference type="Proteomes" id="UP000789901">
    <property type="component" value="Unassembled WGS sequence"/>
</dbReference>
<proteinExistence type="predicted"/>
<name>A0ABN7VMD6_GIGMA</name>
<sequence>SLPETREGYQTKSATRLYQYAIEHKMDPEKFSIITKAEKNR</sequence>
<feature type="non-terminal residue" evidence="1">
    <location>
        <position position="1"/>
    </location>
</feature>
<comment type="caution">
    <text evidence="1">The sequence shown here is derived from an EMBL/GenBank/DDBJ whole genome shotgun (WGS) entry which is preliminary data.</text>
</comment>